<dbReference type="EMBL" id="JAPNOA010000058">
    <property type="protein sequence ID" value="MCY0966857.1"/>
    <property type="molecule type" value="Genomic_DNA"/>
</dbReference>
<dbReference type="RefSeq" id="WP_283175065.1">
    <property type="nucleotide sequence ID" value="NZ_JAPNOA010000058.1"/>
</dbReference>
<gene>
    <name evidence="5" type="ORF">OUO13_16895</name>
</gene>
<dbReference type="AlphaFoldDB" id="A0A9X3EFY6"/>
<proteinExistence type="inferred from homology"/>
<evidence type="ECO:0000256" key="4">
    <source>
        <dbReference type="SAM" id="Coils"/>
    </source>
</evidence>
<name>A0A9X3EFY6_9GAMM</name>
<evidence type="ECO:0000313" key="6">
    <source>
        <dbReference type="Proteomes" id="UP001150830"/>
    </source>
</evidence>
<dbReference type="GO" id="GO:0046961">
    <property type="term" value="F:proton-transporting ATPase activity, rotational mechanism"/>
    <property type="evidence" value="ECO:0007669"/>
    <property type="project" value="InterPro"/>
</dbReference>
<dbReference type="Gene3D" id="1.10.287.3240">
    <property type="match status" value="1"/>
</dbReference>
<evidence type="ECO:0000256" key="2">
    <source>
        <dbReference type="ARBA" id="ARBA00022448"/>
    </source>
</evidence>
<dbReference type="Pfam" id="PF01813">
    <property type="entry name" value="ATP-synt_D"/>
    <property type="match status" value="1"/>
</dbReference>
<evidence type="ECO:0000256" key="3">
    <source>
        <dbReference type="ARBA" id="ARBA00023065"/>
    </source>
</evidence>
<keyword evidence="2" id="KW-0813">Transport</keyword>
<reference evidence="5" key="1">
    <citation type="submission" date="2022-11" db="EMBL/GenBank/DDBJ databases">
        <title>Parathalassolutuus dongxingensis gen. nov., sp. nov., a novel member of family Oceanospirillaceae isolated from a coastal shrimp pond in Guangxi, China.</title>
        <authorList>
            <person name="Chen H."/>
        </authorList>
    </citation>
    <scope>NUCLEOTIDE SEQUENCE</scope>
    <source>
        <strain evidence="5">G-43</strain>
    </source>
</reference>
<evidence type="ECO:0000256" key="1">
    <source>
        <dbReference type="ARBA" id="ARBA00005850"/>
    </source>
</evidence>
<dbReference type="InterPro" id="IPR002699">
    <property type="entry name" value="V_ATPase_D"/>
</dbReference>
<protein>
    <submittedName>
        <fullName evidence="5">V-type ATP synthase subunit D</fullName>
    </submittedName>
</protein>
<accession>A0A9X3EFY6</accession>
<comment type="caution">
    <text evidence="5">The sequence shown here is derived from an EMBL/GenBank/DDBJ whole genome shotgun (WGS) entry which is preliminary data.</text>
</comment>
<organism evidence="5 6">
    <name type="scientific">Parathalassolituus penaei</name>
    <dbReference type="NCBI Taxonomy" id="2997323"/>
    <lineage>
        <taxon>Bacteria</taxon>
        <taxon>Pseudomonadati</taxon>
        <taxon>Pseudomonadota</taxon>
        <taxon>Gammaproteobacteria</taxon>
        <taxon>Oceanospirillales</taxon>
        <taxon>Oceanospirillaceae</taxon>
        <taxon>Parathalassolituus</taxon>
    </lineage>
</organism>
<keyword evidence="3" id="KW-0406">Ion transport</keyword>
<keyword evidence="4" id="KW-0175">Coiled coil</keyword>
<evidence type="ECO:0000313" key="5">
    <source>
        <dbReference type="EMBL" id="MCY0966857.1"/>
    </source>
</evidence>
<keyword evidence="6" id="KW-1185">Reference proteome</keyword>
<dbReference type="Proteomes" id="UP001150830">
    <property type="component" value="Unassembled WGS sequence"/>
</dbReference>
<feature type="coiled-coil region" evidence="4">
    <location>
        <begin position="25"/>
        <end position="59"/>
    </location>
</feature>
<sequence length="202" mass="23681">MARLLLSKSSLLQQRQQLATYQRFLPSLELKRQQLMQSVKETEQAQAECLQRLTMLENRVAEQLPMLAIQEIDLQGLVSLKSFERLRRNLAGVWVEELETVRFERAAIPLLARPHWVPVLQQWLEEAIRMQLQVEILASNLLLIHEALRKVTQRMNLFDKVLIPQTREHIRTIRIYLDDKAREAVVTSKIAKARQREQESGL</sequence>
<comment type="similarity">
    <text evidence="1">Belongs to the V-ATPase D subunit family.</text>
</comment>